<proteinExistence type="predicted"/>
<evidence type="ECO:0000313" key="2">
    <source>
        <dbReference type="Proteomes" id="UP000321026"/>
    </source>
</evidence>
<gene>
    <name evidence="1" type="ORF">E6Q11_03955</name>
</gene>
<comment type="caution">
    <text evidence="1">The sequence shown here is derived from an EMBL/GenBank/DDBJ whole genome shotgun (WGS) entry which is preliminary data.</text>
</comment>
<protein>
    <submittedName>
        <fullName evidence="1">Uncharacterized protein</fullName>
    </submittedName>
</protein>
<dbReference type="AlphaFoldDB" id="A0A5C7J5T4"/>
<sequence length="83" mass="9007">MCDCQQPTCRTCCPVIEPTATPKKYVANGCFNVFVHLCPSIQEECAPPMSGVRISRKGFTAKSAKMQAALEADCNFGKTFQAV</sequence>
<accession>A0A5C7J5T4</accession>
<organism evidence="1 2">
    <name type="scientific">Candidatus Dojkabacteria bacterium</name>
    <dbReference type="NCBI Taxonomy" id="2099670"/>
    <lineage>
        <taxon>Bacteria</taxon>
        <taxon>Candidatus Dojkabacteria</taxon>
    </lineage>
</organism>
<evidence type="ECO:0000313" key="1">
    <source>
        <dbReference type="EMBL" id="TXG76847.1"/>
    </source>
</evidence>
<dbReference type="EMBL" id="SSDS01000062">
    <property type="protein sequence ID" value="TXG76847.1"/>
    <property type="molecule type" value="Genomic_DNA"/>
</dbReference>
<reference evidence="1 2" key="1">
    <citation type="submission" date="2018-09" db="EMBL/GenBank/DDBJ databases">
        <title>Metagenome Assembled Genomes from an Advanced Water Purification Facility.</title>
        <authorList>
            <person name="Stamps B.W."/>
            <person name="Spear J.R."/>
        </authorList>
    </citation>
    <scope>NUCLEOTIDE SEQUENCE [LARGE SCALE GENOMIC DNA]</scope>
    <source>
        <strain evidence="1">Bin_63_2</strain>
    </source>
</reference>
<name>A0A5C7J5T4_9BACT</name>
<dbReference type="Proteomes" id="UP000321026">
    <property type="component" value="Unassembled WGS sequence"/>
</dbReference>